<dbReference type="Pfam" id="PF04560">
    <property type="entry name" value="RNA_pol_Rpb2_7"/>
    <property type="match status" value="1"/>
</dbReference>
<dbReference type="Proteomes" id="UP000034753">
    <property type="component" value="Unassembled WGS sequence"/>
</dbReference>
<evidence type="ECO:0000256" key="1">
    <source>
        <dbReference type="ARBA" id="ARBA00012418"/>
    </source>
</evidence>
<keyword evidence="5" id="KW-0804">Transcription</keyword>
<dbReference type="SUPFAM" id="SSF64484">
    <property type="entry name" value="beta and beta-prime subunits of DNA dependent RNA-polymerase"/>
    <property type="match status" value="1"/>
</dbReference>
<keyword evidence="3" id="KW-0808">Transferase</keyword>
<gene>
    <name evidence="9" type="ORF">UU67_C0038G0001</name>
</gene>
<dbReference type="GO" id="GO:0032549">
    <property type="term" value="F:ribonucleoside binding"/>
    <property type="evidence" value="ECO:0007669"/>
    <property type="project" value="InterPro"/>
</dbReference>
<feature type="region of interest" description="Disordered" evidence="6">
    <location>
        <begin position="188"/>
        <end position="246"/>
    </location>
</feature>
<dbReference type="Gene3D" id="2.40.270.10">
    <property type="entry name" value="DNA-directed RNA polymerase, subunit 2, domain 6"/>
    <property type="match status" value="1"/>
</dbReference>
<dbReference type="InterPro" id="IPR007120">
    <property type="entry name" value="DNA-dir_RNAP_su2_dom"/>
</dbReference>
<dbReference type="GO" id="GO:0003677">
    <property type="term" value="F:DNA binding"/>
    <property type="evidence" value="ECO:0007669"/>
    <property type="project" value="InterPro"/>
</dbReference>
<dbReference type="PANTHER" id="PTHR20856">
    <property type="entry name" value="DNA-DIRECTED RNA POLYMERASE I SUBUNIT 2"/>
    <property type="match status" value="1"/>
</dbReference>
<evidence type="ECO:0000313" key="10">
    <source>
        <dbReference type="Proteomes" id="UP000034753"/>
    </source>
</evidence>
<feature type="compositionally biased region" description="Acidic residues" evidence="6">
    <location>
        <begin position="236"/>
        <end position="246"/>
    </location>
</feature>
<evidence type="ECO:0000256" key="2">
    <source>
        <dbReference type="ARBA" id="ARBA00022478"/>
    </source>
</evidence>
<organism evidence="9 10">
    <name type="scientific">Candidatus Daviesbacteria bacterium GW2011_GWB1_41_5</name>
    <dbReference type="NCBI Taxonomy" id="1618429"/>
    <lineage>
        <taxon>Bacteria</taxon>
        <taxon>Candidatus Daviesiibacteriota</taxon>
    </lineage>
</organism>
<protein>
    <recommendedName>
        <fullName evidence="1">DNA-directed RNA polymerase</fullName>
        <ecNumber evidence="1">2.7.7.6</ecNumber>
    </recommendedName>
</protein>
<evidence type="ECO:0000313" key="9">
    <source>
        <dbReference type="EMBL" id="KKS12884.1"/>
    </source>
</evidence>
<dbReference type="Pfam" id="PF00562">
    <property type="entry name" value="RNA_pol_Rpb2_6"/>
    <property type="match status" value="1"/>
</dbReference>
<dbReference type="InterPro" id="IPR015712">
    <property type="entry name" value="DNA-dir_RNA_pol_su2"/>
</dbReference>
<dbReference type="GO" id="GO:0006351">
    <property type="term" value="P:DNA-templated transcription"/>
    <property type="evidence" value="ECO:0007669"/>
    <property type="project" value="InterPro"/>
</dbReference>
<comment type="caution">
    <text evidence="9">The sequence shown here is derived from an EMBL/GenBank/DDBJ whole genome shotgun (WGS) entry which is preliminary data.</text>
</comment>
<evidence type="ECO:0000256" key="3">
    <source>
        <dbReference type="ARBA" id="ARBA00022679"/>
    </source>
</evidence>
<evidence type="ECO:0000256" key="6">
    <source>
        <dbReference type="SAM" id="MobiDB-lite"/>
    </source>
</evidence>
<dbReference type="AlphaFoldDB" id="A0A0G0WJ06"/>
<name>A0A0G0WJ06_9BACT</name>
<dbReference type="EMBL" id="LCBN01000038">
    <property type="protein sequence ID" value="KKS12884.1"/>
    <property type="molecule type" value="Genomic_DNA"/>
</dbReference>
<evidence type="ECO:0000256" key="4">
    <source>
        <dbReference type="ARBA" id="ARBA00022695"/>
    </source>
</evidence>
<feature type="compositionally biased region" description="Basic and acidic residues" evidence="6">
    <location>
        <begin position="194"/>
        <end position="209"/>
    </location>
</feature>
<reference evidence="9 10" key="1">
    <citation type="journal article" date="2015" name="Nature">
        <title>rRNA introns, odd ribosomes, and small enigmatic genomes across a large radiation of phyla.</title>
        <authorList>
            <person name="Brown C.T."/>
            <person name="Hug L.A."/>
            <person name="Thomas B.C."/>
            <person name="Sharon I."/>
            <person name="Castelle C.J."/>
            <person name="Singh A."/>
            <person name="Wilkins M.J."/>
            <person name="Williams K.H."/>
            <person name="Banfield J.F."/>
        </authorList>
    </citation>
    <scope>NUCLEOTIDE SEQUENCE [LARGE SCALE GENOMIC DNA]</scope>
</reference>
<dbReference type="GO" id="GO:0003899">
    <property type="term" value="F:DNA-directed RNA polymerase activity"/>
    <property type="evidence" value="ECO:0007669"/>
    <property type="project" value="UniProtKB-EC"/>
</dbReference>
<dbReference type="EC" id="2.7.7.6" evidence="1"/>
<feature type="domain" description="RNA polymerase Rpb2" evidence="8">
    <location>
        <begin position="108"/>
        <end position="182"/>
    </location>
</feature>
<evidence type="ECO:0000259" key="8">
    <source>
        <dbReference type="Pfam" id="PF04560"/>
    </source>
</evidence>
<dbReference type="GO" id="GO:0000428">
    <property type="term" value="C:DNA-directed RNA polymerase complex"/>
    <property type="evidence" value="ECO:0007669"/>
    <property type="project" value="UniProtKB-KW"/>
</dbReference>
<dbReference type="InterPro" id="IPR037033">
    <property type="entry name" value="DNA-dir_RNAP_su2_hyb_sf"/>
</dbReference>
<proteinExistence type="predicted"/>
<evidence type="ECO:0000259" key="7">
    <source>
        <dbReference type="Pfam" id="PF00562"/>
    </source>
</evidence>
<feature type="non-terminal residue" evidence="9">
    <location>
        <position position="1"/>
    </location>
</feature>
<keyword evidence="4" id="KW-0548">Nucleotidyltransferase</keyword>
<dbReference type="InterPro" id="IPR007641">
    <property type="entry name" value="RNA_pol_Rpb2_7"/>
</dbReference>
<feature type="domain" description="DNA-directed RNA polymerase subunit 2 hybrid-binding" evidence="7">
    <location>
        <begin position="1"/>
        <end position="106"/>
    </location>
</feature>
<dbReference type="PATRIC" id="fig|1618429.3.peg.758"/>
<evidence type="ECO:0000256" key="5">
    <source>
        <dbReference type="ARBA" id="ARBA00023163"/>
    </source>
</evidence>
<accession>A0A0G0WJ06</accession>
<dbReference type="Gene3D" id="3.90.1800.10">
    <property type="entry name" value="RNA polymerase alpha subunit dimerisation domain"/>
    <property type="match status" value="1"/>
</dbReference>
<sequence>SRMNLGQLLEAHLGIAAQKLGFKVAAPVFEKIPESVICQQLEKAGFPESGKMKLVDGRTGEYFDQEITVGRAYYLKLIHMVEDKQHARSTGPYSMVTQQPLGGKAQMGGQRLGEMEVWALEAYGAANILQEMLTTKSDDVIGRTKAYQAIIQGDDIPQPLVPESFKVLVKELQSLSIDVATMNPTMSVAPAEPVSERELQKSEEIKEEISESMAEEQGQVETKEVLTGEQSPMEIVEPEEEMKEAA</sequence>
<keyword evidence="2 9" id="KW-0240">DNA-directed RNA polymerase</keyword>